<organism evidence="3 4">
    <name type="scientific">Fervidibacillus albus</name>
    <dbReference type="NCBI Taxonomy" id="2980026"/>
    <lineage>
        <taxon>Bacteria</taxon>
        <taxon>Bacillati</taxon>
        <taxon>Bacillota</taxon>
        <taxon>Bacilli</taxon>
        <taxon>Bacillales</taxon>
        <taxon>Bacillaceae</taxon>
        <taxon>Fervidibacillus</taxon>
    </lineage>
</organism>
<keyword evidence="1" id="KW-0472">Membrane</keyword>
<dbReference type="EMBL" id="CP106878">
    <property type="protein sequence ID" value="WAA09607.1"/>
    <property type="molecule type" value="Genomic_DNA"/>
</dbReference>
<keyword evidence="1" id="KW-0812">Transmembrane</keyword>
<dbReference type="RefSeq" id="WP_275417388.1">
    <property type="nucleotide sequence ID" value="NZ_CP106878.1"/>
</dbReference>
<evidence type="ECO:0000313" key="3">
    <source>
        <dbReference type="EMBL" id="WAA09607.1"/>
    </source>
</evidence>
<dbReference type="GO" id="GO:0008237">
    <property type="term" value="F:metallopeptidase activity"/>
    <property type="evidence" value="ECO:0007669"/>
    <property type="project" value="UniProtKB-KW"/>
</dbReference>
<feature type="domain" description="CAAX prenyl protease 2/Lysostaphin resistance protein A-like" evidence="2">
    <location>
        <begin position="137"/>
        <end position="248"/>
    </location>
</feature>
<dbReference type="Proteomes" id="UP001164718">
    <property type="component" value="Chromosome"/>
</dbReference>
<evidence type="ECO:0000256" key="1">
    <source>
        <dbReference type="SAM" id="Phobius"/>
    </source>
</evidence>
<dbReference type="GO" id="GO:0080120">
    <property type="term" value="P:CAAX-box protein maturation"/>
    <property type="evidence" value="ECO:0007669"/>
    <property type="project" value="UniProtKB-ARBA"/>
</dbReference>
<keyword evidence="3" id="KW-0645">Protease</keyword>
<keyword evidence="1" id="KW-1133">Transmembrane helix</keyword>
<keyword evidence="4" id="KW-1185">Reference proteome</keyword>
<dbReference type="InterPro" id="IPR003675">
    <property type="entry name" value="Rce1/LyrA-like_dom"/>
</dbReference>
<dbReference type="Pfam" id="PF02517">
    <property type="entry name" value="Rce1-like"/>
    <property type="match status" value="1"/>
</dbReference>
<dbReference type="GO" id="GO:0004175">
    <property type="term" value="F:endopeptidase activity"/>
    <property type="evidence" value="ECO:0007669"/>
    <property type="project" value="UniProtKB-ARBA"/>
</dbReference>
<feature type="transmembrane region" description="Helical" evidence="1">
    <location>
        <begin position="48"/>
        <end position="74"/>
    </location>
</feature>
<feature type="transmembrane region" description="Helical" evidence="1">
    <location>
        <begin position="240"/>
        <end position="260"/>
    </location>
</feature>
<proteinExistence type="predicted"/>
<keyword evidence="3" id="KW-0378">Hydrolase</keyword>
<dbReference type="KEGG" id="faf:OE104_13940"/>
<keyword evidence="3" id="KW-0482">Metalloprotease</keyword>
<sequence length="261" mass="29930">MMMMQKSWKSFFLYFGIGIISIATIYPVQKRAIVMAIENENVQLSLPVEVVTILSLMNPLFLLVIGLLLGMFLADKVQLTSFLFRNWEKGSFLTGLTKGWKQGIGSGLALGIFMISFDVLLRPWLPEVFQSSFEQPQLYDLLMAILYGGIVEEIMMRWGLMTLFVFFIWKLFFRRKSTPPKYAYIIAIVASAFFFSIGHYGATATLTEMTPLVWIRMFILNGAGGIVFGWLYWKFQLETAMIAHIFTHITMFIITMILSII</sequence>
<feature type="transmembrane region" description="Helical" evidence="1">
    <location>
        <begin position="107"/>
        <end position="125"/>
    </location>
</feature>
<feature type="transmembrane region" description="Helical" evidence="1">
    <location>
        <begin position="181"/>
        <end position="201"/>
    </location>
</feature>
<gene>
    <name evidence="3" type="ORF">OE104_13940</name>
</gene>
<feature type="transmembrane region" description="Helical" evidence="1">
    <location>
        <begin position="12"/>
        <end position="28"/>
    </location>
</feature>
<reference evidence="3" key="1">
    <citation type="submission" date="2022-09" db="EMBL/GenBank/DDBJ databases">
        <title>Complete Genomes of Fervidibacillus albus and Fervidibacillus halotolerans isolated from tidal flat sediments.</title>
        <authorList>
            <person name="Kwon K.K."/>
            <person name="Yang S.-H."/>
            <person name="Park M.J."/>
            <person name="Oh H.-M."/>
        </authorList>
    </citation>
    <scope>NUCLEOTIDE SEQUENCE</scope>
    <source>
        <strain evidence="3">MEBiC13591</strain>
    </source>
</reference>
<feature type="transmembrane region" description="Helical" evidence="1">
    <location>
        <begin position="145"/>
        <end position="169"/>
    </location>
</feature>
<evidence type="ECO:0000259" key="2">
    <source>
        <dbReference type="Pfam" id="PF02517"/>
    </source>
</evidence>
<feature type="transmembrane region" description="Helical" evidence="1">
    <location>
        <begin position="213"/>
        <end position="233"/>
    </location>
</feature>
<protein>
    <submittedName>
        <fullName evidence="3">CPBP family intramembrane metalloprotease</fullName>
    </submittedName>
</protein>
<evidence type="ECO:0000313" key="4">
    <source>
        <dbReference type="Proteomes" id="UP001164718"/>
    </source>
</evidence>
<name>A0A9E8LU85_9BACI</name>
<accession>A0A9E8LU85</accession>
<dbReference type="AlphaFoldDB" id="A0A9E8LU85"/>